<evidence type="ECO:0000256" key="4">
    <source>
        <dbReference type="SAM" id="MobiDB-lite"/>
    </source>
</evidence>
<dbReference type="Gene3D" id="1.20.960.40">
    <property type="match status" value="1"/>
</dbReference>
<evidence type="ECO:0000256" key="1">
    <source>
        <dbReference type="ARBA" id="ARBA00004245"/>
    </source>
</evidence>
<evidence type="ECO:0000256" key="2">
    <source>
        <dbReference type="ARBA" id="ARBA00022490"/>
    </source>
</evidence>
<dbReference type="STRING" id="102285.A0A0R3TT62"/>
<dbReference type="GO" id="GO:0015630">
    <property type="term" value="C:microtubule cytoskeleton"/>
    <property type="evidence" value="ECO:0007669"/>
    <property type="project" value="UniProtKB-ARBA"/>
</dbReference>
<feature type="compositionally biased region" description="Polar residues" evidence="4">
    <location>
        <begin position="184"/>
        <end position="198"/>
    </location>
</feature>
<accession>A0A0R3TT62</accession>
<name>A0A0R3TT62_RODNA</name>
<dbReference type="PANTHER" id="PTHR15431">
    <property type="entry name" value="FGFR1 ONCOGENE PARTNER/LISH DOMAIN-CONTAINING PROTEIN"/>
    <property type="match status" value="1"/>
</dbReference>
<dbReference type="WBParaSite" id="HNAJ_0001088301-mRNA-1">
    <property type="protein sequence ID" value="HNAJ_0001088301-mRNA-1"/>
    <property type="gene ID" value="HNAJ_0001088301"/>
</dbReference>
<dbReference type="OrthoDB" id="2160638at2759"/>
<reference evidence="5 6" key="2">
    <citation type="submission" date="2018-11" db="EMBL/GenBank/DDBJ databases">
        <authorList>
            <consortium name="Pathogen Informatics"/>
        </authorList>
    </citation>
    <scope>NUCLEOTIDE SEQUENCE [LARGE SCALE GENOMIC DNA]</scope>
</reference>
<reference evidence="7" key="1">
    <citation type="submission" date="2017-02" db="UniProtKB">
        <authorList>
            <consortium name="WormBaseParasite"/>
        </authorList>
    </citation>
    <scope>IDENTIFICATION</scope>
</reference>
<dbReference type="Proteomes" id="UP000278807">
    <property type="component" value="Unassembled WGS sequence"/>
</dbReference>
<dbReference type="InterPro" id="IPR006594">
    <property type="entry name" value="LisH"/>
</dbReference>
<keyword evidence="6" id="KW-1185">Reference proteome</keyword>
<sequence length="215" mass="24070">MSENYPEVDGDDSDLKECLLETLRSDGTLKKIQDQLSAAVYAAFYRKSPQTPAQNESKLAFLTSKQNGLDALSLLVDFLQTLELKKTLNVFMHETGLDELKLERREDLIHQYNVESITESVPILPILLDSVANQSVDPSKLHKAVLDKESDNENFNPDSGRIPQILNINNSHFPDGLSNDVHNRNQSPPQTSIASPTRSGPYESGRSLNDRHLEL</sequence>
<evidence type="ECO:0000256" key="3">
    <source>
        <dbReference type="ARBA" id="ARBA00023212"/>
    </source>
</evidence>
<dbReference type="EMBL" id="UZAE01013266">
    <property type="protein sequence ID" value="VDO09010.1"/>
    <property type="molecule type" value="Genomic_DNA"/>
</dbReference>
<dbReference type="PANTHER" id="PTHR15431:SF9">
    <property type="entry name" value="CENTROSOMAL PROTEIN 43"/>
    <property type="match status" value="1"/>
</dbReference>
<keyword evidence="2" id="KW-0963">Cytoplasm</keyword>
<dbReference type="PROSITE" id="PS50896">
    <property type="entry name" value="LISH"/>
    <property type="match status" value="1"/>
</dbReference>
<comment type="subcellular location">
    <subcellularLocation>
        <location evidence="1">Cytoplasm</location>
        <location evidence="1">Cytoskeleton</location>
    </subcellularLocation>
</comment>
<proteinExistence type="predicted"/>
<protein>
    <submittedName>
        <fullName evidence="7">LisH domain-containing protein</fullName>
    </submittedName>
</protein>
<evidence type="ECO:0000313" key="5">
    <source>
        <dbReference type="EMBL" id="VDO09010.1"/>
    </source>
</evidence>
<gene>
    <name evidence="5" type="ORF">HNAJ_LOCUS10877</name>
</gene>
<organism evidence="7">
    <name type="scientific">Rodentolepis nana</name>
    <name type="common">Dwarf tapeworm</name>
    <name type="synonym">Hymenolepis nana</name>
    <dbReference type="NCBI Taxonomy" id="102285"/>
    <lineage>
        <taxon>Eukaryota</taxon>
        <taxon>Metazoa</taxon>
        <taxon>Spiralia</taxon>
        <taxon>Lophotrochozoa</taxon>
        <taxon>Platyhelminthes</taxon>
        <taxon>Cestoda</taxon>
        <taxon>Eucestoda</taxon>
        <taxon>Cyclophyllidea</taxon>
        <taxon>Hymenolepididae</taxon>
        <taxon>Rodentolepis</taxon>
    </lineage>
</organism>
<feature type="region of interest" description="Disordered" evidence="4">
    <location>
        <begin position="148"/>
        <end position="215"/>
    </location>
</feature>
<dbReference type="AlphaFoldDB" id="A0A0R3TT62"/>
<evidence type="ECO:0000313" key="7">
    <source>
        <dbReference type="WBParaSite" id="HNAJ_0001088301-mRNA-1"/>
    </source>
</evidence>
<evidence type="ECO:0000313" key="6">
    <source>
        <dbReference type="Proteomes" id="UP000278807"/>
    </source>
</evidence>
<keyword evidence="3" id="KW-0206">Cytoskeleton</keyword>